<accession>A0ABW1VX64</accession>
<dbReference type="EMBL" id="JBHSUB010000009">
    <property type="protein sequence ID" value="MFC6378351.1"/>
    <property type="molecule type" value="Genomic_DNA"/>
</dbReference>
<evidence type="ECO:0000256" key="1">
    <source>
        <dbReference type="SAM" id="SignalP"/>
    </source>
</evidence>
<name>A0ABW1VX64_9GAMM</name>
<evidence type="ECO:0000313" key="3">
    <source>
        <dbReference type="Proteomes" id="UP001596230"/>
    </source>
</evidence>
<keyword evidence="3" id="KW-1185">Reference proteome</keyword>
<dbReference type="RefSeq" id="WP_212714995.1">
    <property type="nucleotide sequence ID" value="NZ_BAAAFX010000010.1"/>
</dbReference>
<proteinExistence type="predicted"/>
<feature type="signal peptide" evidence="1">
    <location>
        <begin position="1"/>
        <end position="18"/>
    </location>
</feature>
<feature type="chain" id="PRO_5046125155" description="Lipoprotein" evidence="1">
    <location>
        <begin position="19"/>
        <end position="55"/>
    </location>
</feature>
<organism evidence="2 3">
    <name type="scientific">Tatumella terrea</name>
    <dbReference type="NCBI Taxonomy" id="419007"/>
    <lineage>
        <taxon>Bacteria</taxon>
        <taxon>Pseudomonadati</taxon>
        <taxon>Pseudomonadota</taxon>
        <taxon>Gammaproteobacteria</taxon>
        <taxon>Enterobacterales</taxon>
        <taxon>Erwiniaceae</taxon>
        <taxon>Tatumella</taxon>
    </lineage>
</organism>
<evidence type="ECO:0008006" key="4">
    <source>
        <dbReference type="Google" id="ProtNLM"/>
    </source>
</evidence>
<gene>
    <name evidence="2" type="ORF">ACFP9W_09660</name>
</gene>
<dbReference type="PROSITE" id="PS51257">
    <property type="entry name" value="PROKAR_LIPOPROTEIN"/>
    <property type="match status" value="1"/>
</dbReference>
<evidence type="ECO:0000313" key="2">
    <source>
        <dbReference type="EMBL" id="MFC6378351.1"/>
    </source>
</evidence>
<reference evidence="3" key="1">
    <citation type="journal article" date="2019" name="Int. J. Syst. Evol. Microbiol.">
        <title>The Global Catalogue of Microorganisms (GCM) 10K type strain sequencing project: providing services to taxonomists for standard genome sequencing and annotation.</title>
        <authorList>
            <consortium name="The Broad Institute Genomics Platform"/>
            <consortium name="The Broad Institute Genome Sequencing Center for Infectious Disease"/>
            <person name="Wu L."/>
            <person name="Ma J."/>
        </authorList>
    </citation>
    <scope>NUCLEOTIDE SEQUENCE [LARGE SCALE GENOMIC DNA]</scope>
    <source>
        <strain evidence="3">CGMCC 1.18518</strain>
    </source>
</reference>
<protein>
    <recommendedName>
        <fullName evidence="4">Lipoprotein</fullName>
    </recommendedName>
</protein>
<dbReference type="Proteomes" id="UP001596230">
    <property type="component" value="Unassembled WGS sequence"/>
</dbReference>
<keyword evidence="1" id="KW-0732">Signal</keyword>
<comment type="caution">
    <text evidence="2">The sequence shown here is derived from an EMBL/GenBank/DDBJ whole genome shotgun (WGS) entry which is preliminary data.</text>
</comment>
<sequence>MRLFGLLLLSVMLLTACAAKKEKPPETKVVHTGDCSASGKIVNCQWQSVPAANMH</sequence>